<name>A0AA38RRZ5_9PEZI</name>
<comment type="caution">
    <text evidence="7">The sequence shown here is derived from an EMBL/GenBank/DDBJ whole genome shotgun (WGS) entry which is preliminary data.</text>
</comment>
<gene>
    <name evidence="7" type="ORF">NKR23_g900</name>
</gene>
<reference evidence="7" key="1">
    <citation type="submission" date="2022-07" db="EMBL/GenBank/DDBJ databases">
        <title>Fungi with potential for degradation of polypropylene.</title>
        <authorList>
            <person name="Gostincar C."/>
        </authorList>
    </citation>
    <scope>NUCLEOTIDE SEQUENCE</scope>
    <source>
        <strain evidence="7">EXF-13308</strain>
    </source>
</reference>
<feature type="transmembrane region" description="Helical" evidence="5">
    <location>
        <begin position="369"/>
        <end position="388"/>
    </location>
</feature>
<dbReference type="AlphaFoldDB" id="A0AA38RRZ5"/>
<feature type="transmembrane region" description="Helical" evidence="5">
    <location>
        <begin position="121"/>
        <end position="143"/>
    </location>
</feature>
<evidence type="ECO:0000256" key="3">
    <source>
        <dbReference type="ARBA" id="ARBA00022989"/>
    </source>
</evidence>
<evidence type="ECO:0000256" key="5">
    <source>
        <dbReference type="SAM" id="Phobius"/>
    </source>
</evidence>
<dbReference type="EMBL" id="JANBVO010000002">
    <property type="protein sequence ID" value="KAJ9156229.1"/>
    <property type="molecule type" value="Genomic_DNA"/>
</dbReference>
<feature type="transmembrane region" description="Helical" evidence="5">
    <location>
        <begin position="200"/>
        <end position="221"/>
    </location>
</feature>
<dbReference type="Pfam" id="PF07690">
    <property type="entry name" value="MFS_1"/>
    <property type="match status" value="1"/>
</dbReference>
<keyword evidence="4 5" id="KW-0472">Membrane</keyword>
<evidence type="ECO:0000259" key="6">
    <source>
        <dbReference type="PROSITE" id="PS50850"/>
    </source>
</evidence>
<dbReference type="GO" id="GO:0000329">
    <property type="term" value="C:fungal-type vacuole membrane"/>
    <property type="evidence" value="ECO:0007669"/>
    <property type="project" value="TreeGrafter"/>
</dbReference>
<evidence type="ECO:0000256" key="4">
    <source>
        <dbReference type="ARBA" id="ARBA00023136"/>
    </source>
</evidence>
<dbReference type="Gene3D" id="1.20.1250.20">
    <property type="entry name" value="MFS general substrate transporter like domains"/>
    <property type="match status" value="1"/>
</dbReference>
<dbReference type="SUPFAM" id="SSF103473">
    <property type="entry name" value="MFS general substrate transporter"/>
    <property type="match status" value="1"/>
</dbReference>
<dbReference type="InterPro" id="IPR020846">
    <property type="entry name" value="MFS_dom"/>
</dbReference>
<proteinExistence type="predicted"/>
<feature type="transmembrane region" description="Helical" evidence="5">
    <location>
        <begin position="294"/>
        <end position="318"/>
    </location>
</feature>
<evidence type="ECO:0000256" key="2">
    <source>
        <dbReference type="ARBA" id="ARBA00022692"/>
    </source>
</evidence>
<dbReference type="InterPro" id="IPR036259">
    <property type="entry name" value="MFS_trans_sf"/>
</dbReference>
<keyword evidence="3 5" id="KW-1133">Transmembrane helix</keyword>
<evidence type="ECO:0000313" key="7">
    <source>
        <dbReference type="EMBL" id="KAJ9156229.1"/>
    </source>
</evidence>
<feature type="domain" description="Major facilitator superfamily (MFS) profile" evidence="6">
    <location>
        <begin position="1"/>
        <end position="391"/>
    </location>
</feature>
<dbReference type="Proteomes" id="UP001174694">
    <property type="component" value="Unassembled WGS sequence"/>
</dbReference>
<protein>
    <submittedName>
        <fullName evidence="7">Mfs transporter</fullName>
    </submittedName>
</protein>
<evidence type="ECO:0000256" key="1">
    <source>
        <dbReference type="ARBA" id="ARBA00004141"/>
    </source>
</evidence>
<sequence>MATIINSDLVPQKQRGMYQAFQNVLHGLGSICGASLGGLICDAIGWRFCFLLQVPVSVAALIIGKLAIPEKLKVEGDNNFDLQAKRPSKWEQIDLSGAGLLFTGLSLQLAAMSMGSNGMSWANPAVVICLVCSCLLLAGFFTVETKTRAIPIMPLGMLKSTERAALLIINACLGISGYGFLFLMPLFFQSVLLDSASVAGLRLVAPSLATPIGGLTTGLIMRHGDRLSLLTRAGLLCLIVGGWFNLSLGMTDPLWKYSVYLMVGSFGQGMAYPSSLFGFIRACDHKEHAVATSLLYLVRSMGAVWGVASVSTVTQTVLASKMSDAFSDKPGGPEIIEALKHSVEVLHRLPPEARHIAQGIYYDACRTGLYFLLGVNVVSMLCSLLVPYKRRGAGHAEH</sequence>
<evidence type="ECO:0000313" key="8">
    <source>
        <dbReference type="Proteomes" id="UP001174694"/>
    </source>
</evidence>
<dbReference type="PANTHER" id="PTHR23501:SF81">
    <property type="entry name" value="VACUOLAR BASIC AMINO ACID TRANSPORTER 2"/>
    <property type="match status" value="1"/>
</dbReference>
<dbReference type="InterPro" id="IPR011701">
    <property type="entry name" value="MFS"/>
</dbReference>
<feature type="transmembrane region" description="Helical" evidence="5">
    <location>
        <begin position="164"/>
        <end position="188"/>
    </location>
</feature>
<organism evidence="7 8">
    <name type="scientific">Pleurostoma richardsiae</name>
    <dbReference type="NCBI Taxonomy" id="41990"/>
    <lineage>
        <taxon>Eukaryota</taxon>
        <taxon>Fungi</taxon>
        <taxon>Dikarya</taxon>
        <taxon>Ascomycota</taxon>
        <taxon>Pezizomycotina</taxon>
        <taxon>Sordariomycetes</taxon>
        <taxon>Sordariomycetidae</taxon>
        <taxon>Calosphaeriales</taxon>
        <taxon>Pleurostomataceae</taxon>
        <taxon>Pleurostoma</taxon>
    </lineage>
</organism>
<feature type="transmembrane region" description="Helical" evidence="5">
    <location>
        <begin position="257"/>
        <end position="282"/>
    </location>
</feature>
<dbReference type="PANTHER" id="PTHR23501">
    <property type="entry name" value="MAJOR FACILITATOR SUPERFAMILY"/>
    <property type="match status" value="1"/>
</dbReference>
<accession>A0AA38RRZ5</accession>
<dbReference type="PROSITE" id="PS50850">
    <property type="entry name" value="MFS"/>
    <property type="match status" value="1"/>
</dbReference>
<feature type="transmembrane region" description="Helical" evidence="5">
    <location>
        <begin position="233"/>
        <end position="251"/>
    </location>
</feature>
<comment type="subcellular location">
    <subcellularLocation>
        <location evidence="1">Membrane</location>
        <topology evidence="1">Multi-pass membrane protein</topology>
    </subcellularLocation>
</comment>
<keyword evidence="2 5" id="KW-0812">Transmembrane</keyword>
<keyword evidence="8" id="KW-1185">Reference proteome</keyword>
<dbReference type="GO" id="GO:0015174">
    <property type="term" value="F:basic amino acid transmembrane transporter activity"/>
    <property type="evidence" value="ECO:0007669"/>
    <property type="project" value="TreeGrafter"/>
</dbReference>